<keyword evidence="7" id="KW-0863">Zinc-finger</keyword>
<accession>A0A840Y635</accession>
<feature type="transmembrane region" description="Helical" evidence="13">
    <location>
        <begin position="6"/>
        <end position="30"/>
    </location>
</feature>
<keyword evidence="10 13" id="KW-1133">Transmembrane helix</keyword>
<evidence type="ECO:0000256" key="12">
    <source>
        <dbReference type="SAM" id="MobiDB-lite"/>
    </source>
</evidence>
<feature type="region of interest" description="Disordered" evidence="12">
    <location>
        <begin position="203"/>
        <end position="224"/>
    </location>
</feature>
<feature type="transmembrane region" description="Helical" evidence="13">
    <location>
        <begin position="248"/>
        <end position="268"/>
    </location>
</feature>
<evidence type="ECO:0000256" key="6">
    <source>
        <dbReference type="ARBA" id="ARBA00022723"/>
    </source>
</evidence>
<evidence type="ECO:0000256" key="8">
    <source>
        <dbReference type="ARBA" id="ARBA00022786"/>
    </source>
</evidence>
<comment type="subcellular location">
    <subcellularLocation>
        <location evidence="2">Membrane</location>
        <topology evidence="2">Multi-pass membrane protein</topology>
    </subcellularLocation>
</comment>
<feature type="compositionally biased region" description="Basic and acidic residues" evidence="12">
    <location>
        <begin position="203"/>
        <end position="212"/>
    </location>
</feature>
<keyword evidence="5 13" id="KW-0812">Transmembrane</keyword>
<dbReference type="GO" id="GO:0061630">
    <property type="term" value="F:ubiquitin protein ligase activity"/>
    <property type="evidence" value="ECO:0007669"/>
    <property type="project" value="UniProtKB-EC"/>
</dbReference>
<reference evidence="15 16" key="1">
    <citation type="submission" date="2020-08" db="EMBL/GenBank/DDBJ databases">
        <title>Genomic Encyclopedia of Type Strains, Phase IV (KMG-IV): sequencing the most valuable type-strain genomes for metagenomic binning, comparative biology and taxonomic classification.</title>
        <authorList>
            <person name="Goeker M."/>
        </authorList>
    </citation>
    <scope>NUCLEOTIDE SEQUENCE [LARGE SCALE GENOMIC DNA]</scope>
    <source>
        <strain evidence="15 16">DSM 25895</strain>
    </source>
</reference>
<dbReference type="GO" id="GO:0016020">
    <property type="term" value="C:membrane"/>
    <property type="evidence" value="ECO:0007669"/>
    <property type="project" value="UniProtKB-SubCell"/>
</dbReference>
<keyword evidence="6" id="KW-0479">Metal-binding</keyword>
<comment type="caution">
    <text evidence="15">The sequence shown here is derived from an EMBL/GenBank/DDBJ whole genome shotgun (WGS) entry which is preliminary data.</text>
</comment>
<proteinExistence type="predicted"/>
<evidence type="ECO:0000256" key="3">
    <source>
        <dbReference type="ARBA" id="ARBA00012483"/>
    </source>
</evidence>
<dbReference type="Pfam" id="PF12483">
    <property type="entry name" value="GIDE"/>
    <property type="match status" value="1"/>
</dbReference>
<dbReference type="InterPro" id="IPR022170">
    <property type="entry name" value="MUL1-like"/>
</dbReference>
<evidence type="ECO:0000256" key="5">
    <source>
        <dbReference type="ARBA" id="ARBA00022692"/>
    </source>
</evidence>
<protein>
    <recommendedName>
        <fullName evidence="3">RING-type E3 ubiquitin transferase</fullName>
        <ecNumber evidence="3">2.3.2.27</ecNumber>
    </recommendedName>
</protein>
<evidence type="ECO:0000256" key="13">
    <source>
        <dbReference type="SAM" id="Phobius"/>
    </source>
</evidence>
<dbReference type="AlphaFoldDB" id="A0A840Y635"/>
<evidence type="ECO:0000256" key="4">
    <source>
        <dbReference type="ARBA" id="ARBA00022679"/>
    </source>
</evidence>
<evidence type="ECO:0000256" key="7">
    <source>
        <dbReference type="ARBA" id="ARBA00022771"/>
    </source>
</evidence>
<evidence type="ECO:0000256" key="2">
    <source>
        <dbReference type="ARBA" id="ARBA00004141"/>
    </source>
</evidence>
<dbReference type="GO" id="GO:0008270">
    <property type="term" value="F:zinc ion binding"/>
    <property type="evidence" value="ECO:0007669"/>
    <property type="project" value="UniProtKB-KW"/>
</dbReference>
<evidence type="ECO:0000256" key="10">
    <source>
        <dbReference type="ARBA" id="ARBA00022989"/>
    </source>
</evidence>
<feature type="domain" description="E3 Ubiquitin ligase MUL1-like" evidence="14">
    <location>
        <begin position="97"/>
        <end position="263"/>
    </location>
</feature>
<name>A0A840Y635_9PROT</name>
<organism evidence="15 16">
    <name type="scientific">Neoroseomonas alkaliterrae</name>
    <dbReference type="NCBI Taxonomy" id="1452450"/>
    <lineage>
        <taxon>Bacteria</taxon>
        <taxon>Pseudomonadati</taxon>
        <taxon>Pseudomonadota</taxon>
        <taxon>Alphaproteobacteria</taxon>
        <taxon>Acetobacterales</taxon>
        <taxon>Acetobacteraceae</taxon>
        <taxon>Neoroseomonas</taxon>
    </lineage>
</organism>
<dbReference type="EC" id="2.3.2.27" evidence="3"/>
<comment type="catalytic activity">
    <reaction evidence="1">
        <text>S-ubiquitinyl-[E2 ubiquitin-conjugating enzyme]-L-cysteine + [acceptor protein]-L-lysine = [E2 ubiquitin-conjugating enzyme]-L-cysteine + N(6)-ubiquitinyl-[acceptor protein]-L-lysine.</text>
        <dbReference type="EC" id="2.3.2.27"/>
    </reaction>
</comment>
<keyword evidence="4" id="KW-0808">Transferase</keyword>
<evidence type="ECO:0000259" key="14">
    <source>
        <dbReference type="Pfam" id="PF12483"/>
    </source>
</evidence>
<sequence>MSTMPFAFFAFFMLFPLAMIVMGIGIAIWSKWVARTMRRMRPVEVSDLAPGYGVVWGKVAEGNLRAPLSGRRCAWFEAWVEELRPPPLTQRDRPGDTGPRWERIFEQTSAQPIHVTDGKATCLVMPEGARVHETGWSAWEGAEERPAPGAAEPELQPGSYTPPVLRVSGGFSSILGSTPTRYRYVERYILAGDPIFAMGEAEPRRARGRGEAGDGPAPARMRIRKPEGRQPFVVSTQDPSAVHAENELASTGGIILAVMGAVGAYVLWRLRYG</sequence>
<evidence type="ECO:0000256" key="9">
    <source>
        <dbReference type="ARBA" id="ARBA00022833"/>
    </source>
</evidence>
<evidence type="ECO:0000256" key="1">
    <source>
        <dbReference type="ARBA" id="ARBA00000900"/>
    </source>
</evidence>
<keyword evidence="9" id="KW-0862">Zinc</keyword>
<keyword evidence="8" id="KW-0833">Ubl conjugation pathway</keyword>
<evidence type="ECO:0000256" key="11">
    <source>
        <dbReference type="ARBA" id="ARBA00023136"/>
    </source>
</evidence>
<dbReference type="EMBL" id="JACIJE010000005">
    <property type="protein sequence ID" value="MBB5690072.1"/>
    <property type="molecule type" value="Genomic_DNA"/>
</dbReference>
<evidence type="ECO:0000313" key="16">
    <source>
        <dbReference type="Proteomes" id="UP000562254"/>
    </source>
</evidence>
<keyword evidence="11 13" id="KW-0472">Membrane</keyword>
<dbReference type="Proteomes" id="UP000562254">
    <property type="component" value="Unassembled WGS sequence"/>
</dbReference>
<gene>
    <name evidence="15" type="ORF">FHS88_002198</name>
</gene>
<evidence type="ECO:0000313" key="15">
    <source>
        <dbReference type="EMBL" id="MBB5690072.1"/>
    </source>
</evidence>
<dbReference type="GO" id="GO:0016567">
    <property type="term" value="P:protein ubiquitination"/>
    <property type="evidence" value="ECO:0007669"/>
    <property type="project" value="InterPro"/>
</dbReference>
<keyword evidence="16" id="KW-1185">Reference proteome</keyword>